<dbReference type="SUPFAM" id="SSF48403">
    <property type="entry name" value="Ankyrin repeat"/>
    <property type="match status" value="1"/>
</dbReference>
<dbReference type="Pfam" id="PF12796">
    <property type="entry name" value="Ank_2"/>
    <property type="match status" value="2"/>
</dbReference>
<dbReference type="InParanoid" id="A0A369JQV6"/>
<gene>
    <name evidence="4" type="ORF">Hypma_010988</name>
</gene>
<comment type="caution">
    <text evidence="4">The sequence shown here is derived from an EMBL/GenBank/DDBJ whole genome shotgun (WGS) entry which is preliminary data.</text>
</comment>
<organism evidence="4 5">
    <name type="scientific">Hypsizygus marmoreus</name>
    <name type="common">White beech mushroom</name>
    <name type="synonym">Agaricus marmoreus</name>
    <dbReference type="NCBI Taxonomy" id="39966"/>
    <lineage>
        <taxon>Eukaryota</taxon>
        <taxon>Fungi</taxon>
        <taxon>Dikarya</taxon>
        <taxon>Basidiomycota</taxon>
        <taxon>Agaricomycotina</taxon>
        <taxon>Agaricomycetes</taxon>
        <taxon>Agaricomycetidae</taxon>
        <taxon>Agaricales</taxon>
        <taxon>Tricholomatineae</taxon>
        <taxon>Lyophyllaceae</taxon>
        <taxon>Hypsizygus</taxon>
    </lineage>
</organism>
<dbReference type="InterPro" id="IPR002110">
    <property type="entry name" value="Ankyrin_rpt"/>
</dbReference>
<evidence type="ECO:0000256" key="1">
    <source>
        <dbReference type="ARBA" id="ARBA00022737"/>
    </source>
</evidence>
<evidence type="ECO:0000313" key="4">
    <source>
        <dbReference type="EMBL" id="RDB22063.1"/>
    </source>
</evidence>
<dbReference type="PANTHER" id="PTHR24198:SF165">
    <property type="entry name" value="ANKYRIN REPEAT-CONTAINING PROTEIN-RELATED"/>
    <property type="match status" value="1"/>
</dbReference>
<dbReference type="OrthoDB" id="194358at2759"/>
<dbReference type="EMBL" id="LUEZ02000053">
    <property type="protein sequence ID" value="RDB22063.1"/>
    <property type="molecule type" value="Genomic_DNA"/>
</dbReference>
<sequence>MATPATLLTSLETAATSGSLPALQTLLSQYTSLPSRPVPNIYQHLLPLAISSGHSHLTSLLLSPAPPFQTTITPSLIASASAGPLSIFEAFLASGKFDINASTGHTGSALILSLSNPPLVSWLLAHGADPNLHMSGMRRALDLAVINSDPSVVRELIAHGVKVRGTNALKAAAYYGRIDMLEVLVGEGGADVDEVPDYPEMLDRERELGLGTALHEAVLGGQVDAVRWLIGKGARRDVKDSLGRTPLELAREKGAVEEVVKALEE</sequence>
<dbReference type="SMART" id="SM00248">
    <property type="entry name" value="ANK"/>
    <property type="match status" value="5"/>
</dbReference>
<dbReference type="InterPro" id="IPR036770">
    <property type="entry name" value="Ankyrin_rpt-contain_sf"/>
</dbReference>
<feature type="repeat" description="ANK" evidence="3">
    <location>
        <begin position="212"/>
        <end position="241"/>
    </location>
</feature>
<name>A0A369JQV6_HYPMA</name>
<dbReference type="GO" id="GO:0016740">
    <property type="term" value="F:transferase activity"/>
    <property type="evidence" value="ECO:0007669"/>
    <property type="project" value="UniProtKB-KW"/>
</dbReference>
<dbReference type="Gene3D" id="1.25.40.20">
    <property type="entry name" value="Ankyrin repeat-containing domain"/>
    <property type="match status" value="2"/>
</dbReference>
<dbReference type="PROSITE" id="PS50297">
    <property type="entry name" value="ANK_REP_REGION"/>
    <property type="match status" value="1"/>
</dbReference>
<keyword evidence="1" id="KW-0677">Repeat</keyword>
<keyword evidence="2 3" id="KW-0040">ANK repeat</keyword>
<evidence type="ECO:0000256" key="3">
    <source>
        <dbReference type="PROSITE-ProRule" id="PRU00023"/>
    </source>
</evidence>
<protein>
    <submittedName>
        <fullName evidence="4">ZDHHC-type palmitoyltransferase 6</fullName>
    </submittedName>
</protein>
<dbReference type="STRING" id="39966.A0A369JQV6"/>
<evidence type="ECO:0000256" key="2">
    <source>
        <dbReference type="ARBA" id="ARBA00023043"/>
    </source>
</evidence>
<proteinExistence type="predicted"/>
<dbReference type="PROSITE" id="PS50088">
    <property type="entry name" value="ANK_REPEAT"/>
    <property type="match status" value="1"/>
</dbReference>
<evidence type="ECO:0000313" key="5">
    <source>
        <dbReference type="Proteomes" id="UP000076154"/>
    </source>
</evidence>
<accession>A0A369JQV6</accession>
<dbReference type="AlphaFoldDB" id="A0A369JQV6"/>
<dbReference type="PANTHER" id="PTHR24198">
    <property type="entry name" value="ANKYRIN REPEAT AND PROTEIN KINASE DOMAIN-CONTAINING PROTEIN"/>
    <property type="match status" value="1"/>
</dbReference>
<keyword evidence="5" id="KW-1185">Reference proteome</keyword>
<reference evidence="4" key="1">
    <citation type="submission" date="2018-04" db="EMBL/GenBank/DDBJ databases">
        <title>Whole genome sequencing of Hypsizygus marmoreus.</title>
        <authorList>
            <person name="Choi I.-G."/>
            <person name="Min B."/>
            <person name="Kim J.-G."/>
            <person name="Kim S."/>
            <person name="Oh Y.-L."/>
            <person name="Kong W.-S."/>
            <person name="Park H."/>
            <person name="Jeong J."/>
            <person name="Song E.-S."/>
        </authorList>
    </citation>
    <scope>NUCLEOTIDE SEQUENCE [LARGE SCALE GENOMIC DNA]</scope>
    <source>
        <strain evidence="4">51987-8</strain>
    </source>
</reference>
<dbReference type="Proteomes" id="UP000076154">
    <property type="component" value="Unassembled WGS sequence"/>
</dbReference>